<dbReference type="VEuPathDB" id="FungiDB:RhiirA1_489444"/>
<evidence type="ECO:0000313" key="3">
    <source>
        <dbReference type="Proteomes" id="UP000233469"/>
    </source>
</evidence>
<dbReference type="InterPro" id="IPR018631">
    <property type="entry name" value="AAA-ATPase-like_dom"/>
</dbReference>
<reference evidence="2 3" key="1">
    <citation type="submission" date="2016-04" db="EMBL/GenBank/DDBJ databases">
        <title>Genome analyses suggest a sexual origin of heterokaryosis in a supposedly ancient asexual fungus.</title>
        <authorList>
            <person name="Ropars J."/>
            <person name="Sedzielewska K."/>
            <person name="Noel J."/>
            <person name="Charron P."/>
            <person name="Farinelli L."/>
            <person name="Marton T."/>
            <person name="Kruger M."/>
            <person name="Pelin A."/>
            <person name="Brachmann A."/>
            <person name="Corradi N."/>
        </authorList>
    </citation>
    <scope>NUCLEOTIDE SEQUENCE [LARGE SCALE GENOMIC DNA]</scope>
    <source>
        <strain evidence="2 3">C2</strain>
    </source>
</reference>
<protein>
    <submittedName>
        <fullName evidence="2">DUF1703-domain-containing protein</fullName>
    </submittedName>
</protein>
<dbReference type="Proteomes" id="UP000233469">
    <property type="component" value="Unassembled WGS sequence"/>
</dbReference>
<dbReference type="VEuPathDB" id="FungiDB:RhiirFUN_001549"/>
<name>A0A2N1M714_9GLOM</name>
<dbReference type="AlphaFoldDB" id="A0A2N1M714"/>
<comment type="caution">
    <text evidence="2">The sequence shown here is derived from an EMBL/GenBank/DDBJ whole genome shotgun (WGS) entry which is preliminary data.</text>
</comment>
<dbReference type="EMBL" id="LLXL01004423">
    <property type="protein sequence ID" value="PKK57408.1"/>
    <property type="molecule type" value="Genomic_DNA"/>
</dbReference>
<sequence>MRNSHAFRFLLFHHFPQFQSNASFLKPLPIISTGSLPSSEPLPICLSGSFKDLRAKDNYYLDKTHFIPKIEALCTRAILSLRPRHFGKTLFLTTLSSYYNVKNSNQFENLFQDLYIGKNPTPLASKFLILKLNFSGLHTNGTYKAFEMNFYKILNSNMKFFMSRYEQELGKHHFQIHEKDALASLRDLFNAVVLSDKKLYIFIDEYDGNINAILKNQPLLRDLFIHNKIKAEAKIELMESSFNRFFSMLKTACDESIARVFLTGVIPLVVAEFTSGFNISEDFTLQKGFWDLYGFKKSEIEFLLNKIFGNSLSDNTKKKIMSSLKKKNDGQLMFQKEEMDVGQDPLVILNTLNNFPPDPQTLPAQTTLDLIVNNPLGKSIFTEALNRRPLNSKDGIEQ</sequence>
<dbReference type="PANTHER" id="PTHR34825">
    <property type="entry name" value="CONSERVED PROTEIN, WITH A WEAK D-GALACTARATE DEHYDRATASE/ALTRONATE HYDROLASE DOMAIN"/>
    <property type="match status" value="1"/>
</dbReference>
<evidence type="ECO:0000259" key="1">
    <source>
        <dbReference type="Pfam" id="PF09820"/>
    </source>
</evidence>
<dbReference type="Pfam" id="PF09820">
    <property type="entry name" value="AAA-ATPase_like"/>
    <property type="match status" value="1"/>
</dbReference>
<evidence type="ECO:0000313" key="2">
    <source>
        <dbReference type="EMBL" id="PKK57408.1"/>
    </source>
</evidence>
<dbReference type="PANTHER" id="PTHR34825:SF2">
    <property type="entry name" value="AAA-ATPASE-LIKE DOMAIN-CONTAINING PROTEIN"/>
    <property type="match status" value="1"/>
</dbReference>
<proteinExistence type="predicted"/>
<organism evidence="2 3">
    <name type="scientific">Rhizophagus irregularis</name>
    <dbReference type="NCBI Taxonomy" id="588596"/>
    <lineage>
        <taxon>Eukaryota</taxon>
        <taxon>Fungi</taxon>
        <taxon>Fungi incertae sedis</taxon>
        <taxon>Mucoromycota</taxon>
        <taxon>Glomeromycotina</taxon>
        <taxon>Glomeromycetes</taxon>
        <taxon>Glomerales</taxon>
        <taxon>Glomeraceae</taxon>
        <taxon>Rhizophagus</taxon>
    </lineage>
</organism>
<dbReference type="VEuPathDB" id="FungiDB:FUN_023444"/>
<gene>
    <name evidence="2" type="ORF">RhiirC2_798087</name>
</gene>
<dbReference type="VEuPathDB" id="FungiDB:RhiirA1_467622"/>
<reference evidence="2 3" key="2">
    <citation type="submission" date="2017-10" db="EMBL/GenBank/DDBJ databases">
        <title>Extensive intraspecific genome diversity in a model arbuscular mycorrhizal fungus.</title>
        <authorList>
            <person name="Chen E.C.H."/>
            <person name="Morin E."/>
            <person name="Baudet D."/>
            <person name="Noel J."/>
            <person name="Ndikumana S."/>
            <person name="Charron P."/>
            <person name="St-Onge C."/>
            <person name="Giorgi J."/>
            <person name="Grigoriev I.V."/>
            <person name="Roux C."/>
            <person name="Martin F.M."/>
            <person name="Corradi N."/>
        </authorList>
    </citation>
    <scope>NUCLEOTIDE SEQUENCE [LARGE SCALE GENOMIC DNA]</scope>
    <source>
        <strain evidence="2 3">C2</strain>
    </source>
</reference>
<accession>A0A2N1M714</accession>
<feature type="domain" description="AAA-ATPase-like" evidence="1">
    <location>
        <begin position="49"/>
        <end position="270"/>
    </location>
</feature>